<keyword evidence="2" id="KW-0805">Transcription regulation</keyword>
<dbReference type="InterPro" id="IPR014284">
    <property type="entry name" value="RNA_pol_sigma-70_dom"/>
</dbReference>
<dbReference type="InterPro" id="IPR007627">
    <property type="entry name" value="RNA_pol_sigma70_r2"/>
</dbReference>
<dbReference type="SUPFAM" id="SSF88659">
    <property type="entry name" value="Sigma3 and sigma4 domains of RNA polymerase sigma factors"/>
    <property type="match status" value="1"/>
</dbReference>
<evidence type="ECO:0000313" key="10">
    <source>
        <dbReference type="Proteomes" id="UP000321424"/>
    </source>
</evidence>
<dbReference type="PANTHER" id="PTHR47756:SF2">
    <property type="entry name" value="BLL6612 PROTEIN"/>
    <property type="match status" value="1"/>
</dbReference>
<evidence type="ECO:0000256" key="3">
    <source>
        <dbReference type="ARBA" id="ARBA00023082"/>
    </source>
</evidence>
<dbReference type="InterPro" id="IPR046531">
    <property type="entry name" value="DUF6596"/>
</dbReference>
<protein>
    <submittedName>
        <fullName evidence="9">RNA polymerase subunit sigma-24</fullName>
    </submittedName>
</protein>
<keyword evidence="10" id="KW-1185">Reference proteome</keyword>
<sequence length="405" mass="44100">MTTAAIERVFAEHYGRAVASLTRVFGDIGVAEDAVQDAFTAAVRRWPSDGLPPSPPGWIITTARHRAIDRLRREAARADKYAQAALLQADCEPAEEGAVHDDRLRLIFTCCHPALSRTAQVALTLRLLGGLTTAEIAHAFLTSESTMAQRLVRAKGKIRDARIPYRVPAVADLPARLDAVLAIIYLIFTEGHTATAGDSLTRAELCAEAIRLGRLLTELMPDEPEAAGLLALMLLTDARRAARTAADGSLIPLPEQDRDNWDRERIADGHAIVRECLRRNQPGPYQIQAAINAVHTDAPTAAATDWPQIIQLYDQLTALTPSPIVALNRAVAVAEVDDPAVALALLDDLDLAKYYLYHAIRADLLERLGRTSEAVVAVDAALARTENSAERAFLTRRLRALTESD</sequence>
<gene>
    <name evidence="9" type="primary">rpoE</name>
    <name evidence="9" type="ORF">NN4_24280</name>
</gene>
<feature type="domain" description="RNA polymerase sigma-70 region 2" evidence="6">
    <location>
        <begin position="10"/>
        <end position="75"/>
    </location>
</feature>
<evidence type="ECO:0000259" key="8">
    <source>
        <dbReference type="Pfam" id="PF20239"/>
    </source>
</evidence>
<keyword evidence="3" id="KW-0731">Sigma factor</keyword>
<dbReference type="InterPro" id="IPR013325">
    <property type="entry name" value="RNA_pol_sigma_r2"/>
</dbReference>
<evidence type="ECO:0000256" key="2">
    <source>
        <dbReference type="ARBA" id="ARBA00023015"/>
    </source>
</evidence>
<dbReference type="InterPro" id="IPR013324">
    <property type="entry name" value="RNA_pol_sigma_r3/r4-like"/>
</dbReference>
<name>A0A511MBD6_9NOCA</name>
<dbReference type="Gene3D" id="1.10.1740.10">
    <property type="match status" value="1"/>
</dbReference>
<dbReference type="GO" id="GO:0016987">
    <property type="term" value="F:sigma factor activity"/>
    <property type="evidence" value="ECO:0007669"/>
    <property type="project" value="UniProtKB-KW"/>
</dbReference>
<dbReference type="GO" id="GO:0003677">
    <property type="term" value="F:DNA binding"/>
    <property type="evidence" value="ECO:0007669"/>
    <property type="project" value="UniProtKB-KW"/>
</dbReference>
<feature type="domain" description="RNA polymerase sigma factor 70 region 4 type 2" evidence="7">
    <location>
        <begin position="107"/>
        <end position="157"/>
    </location>
</feature>
<proteinExistence type="inferred from homology"/>
<dbReference type="InterPro" id="IPR013249">
    <property type="entry name" value="RNA_pol_sigma70_r4_t2"/>
</dbReference>
<dbReference type="GO" id="GO:0006352">
    <property type="term" value="P:DNA-templated transcription initiation"/>
    <property type="evidence" value="ECO:0007669"/>
    <property type="project" value="InterPro"/>
</dbReference>
<dbReference type="Pfam" id="PF04542">
    <property type="entry name" value="Sigma70_r2"/>
    <property type="match status" value="1"/>
</dbReference>
<dbReference type="Gene3D" id="1.10.10.10">
    <property type="entry name" value="Winged helix-like DNA-binding domain superfamily/Winged helix DNA-binding domain"/>
    <property type="match status" value="1"/>
</dbReference>
<dbReference type="Pfam" id="PF20239">
    <property type="entry name" value="DUF6596"/>
    <property type="match status" value="1"/>
</dbReference>
<dbReference type="Proteomes" id="UP000321424">
    <property type="component" value="Unassembled WGS sequence"/>
</dbReference>
<feature type="domain" description="DUF6596" evidence="8">
    <location>
        <begin position="176"/>
        <end position="275"/>
    </location>
</feature>
<evidence type="ECO:0000313" key="9">
    <source>
        <dbReference type="EMBL" id="GEM37909.1"/>
    </source>
</evidence>
<dbReference type="Pfam" id="PF08281">
    <property type="entry name" value="Sigma70_r4_2"/>
    <property type="match status" value="1"/>
</dbReference>
<reference evidence="9 10" key="1">
    <citation type="submission" date="2019-07" db="EMBL/GenBank/DDBJ databases">
        <title>Whole genome shotgun sequence of Nocardia ninae NBRC 108245.</title>
        <authorList>
            <person name="Hosoyama A."/>
            <person name="Uohara A."/>
            <person name="Ohji S."/>
            <person name="Ichikawa N."/>
        </authorList>
    </citation>
    <scope>NUCLEOTIDE SEQUENCE [LARGE SCALE GENOMIC DNA]</scope>
    <source>
        <strain evidence="9 10">NBRC 108245</strain>
    </source>
</reference>
<dbReference type="AlphaFoldDB" id="A0A511MBD6"/>
<accession>A0A511MBD6</accession>
<evidence type="ECO:0000256" key="1">
    <source>
        <dbReference type="ARBA" id="ARBA00010641"/>
    </source>
</evidence>
<dbReference type="InterPro" id="IPR036388">
    <property type="entry name" value="WH-like_DNA-bd_sf"/>
</dbReference>
<dbReference type="PANTHER" id="PTHR47756">
    <property type="entry name" value="BLL6612 PROTEIN-RELATED"/>
    <property type="match status" value="1"/>
</dbReference>
<evidence type="ECO:0000256" key="4">
    <source>
        <dbReference type="ARBA" id="ARBA00023125"/>
    </source>
</evidence>
<dbReference type="EMBL" id="BJXA01000012">
    <property type="protein sequence ID" value="GEM37909.1"/>
    <property type="molecule type" value="Genomic_DNA"/>
</dbReference>
<evidence type="ECO:0000259" key="7">
    <source>
        <dbReference type="Pfam" id="PF08281"/>
    </source>
</evidence>
<organism evidence="9 10">
    <name type="scientific">Nocardia ninae NBRC 108245</name>
    <dbReference type="NCBI Taxonomy" id="1210091"/>
    <lineage>
        <taxon>Bacteria</taxon>
        <taxon>Bacillati</taxon>
        <taxon>Actinomycetota</taxon>
        <taxon>Actinomycetes</taxon>
        <taxon>Mycobacteriales</taxon>
        <taxon>Nocardiaceae</taxon>
        <taxon>Nocardia</taxon>
    </lineage>
</organism>
<keyword evidence="4" id="KW-0238">DNA-binding</keyword>
<comment type="similarity">
    <text evidence="1">Belongs to the sigma-70 factor family. ECF subfamily.</text>
</comment>
<evidence type="ECO:0000256" key="5">
    <source>
        <dbReference type="ARBA" id="ARBA00023163"/>
    </source>
</evidence>
<keyword evidence="5" id="KW-0804">Transcription</keyword>
<comment type="caution">
    <text evidence="9">The sequence shown here is derived from an EMBL/GenBank/DDBJ whole genome shotgun (WGS) entry which is preliminary data.</text>
</comment>
<dbReference type="SUPFAM" id="SSF88946">
    <property type="entry name" value="Sigma2 domain of RNA polymerase sigma factors"/>
    <property type="match status" value="1"/>
</dbReference>
<evidence type="ECO:0000259" key="6">
    <source>
        <dbReference type="Pfam" id="PF04542"/>
    </source>
</evidence>
<dbReference type="NCBIfam" id="TIGR02937">
    <property type="entry name" value="sigma70-ECF"/>
    <property type="match status" value="1"/>
</dbReference>